<dbReference type="InterPro" id="IPR035979">
    <property type="entry name" value="RBD_domain_sf"/>
</dbReference>
<evidence type="ECO:0000256" key="1">
    <source>
        <dbReference type="SAM" id="MobiDB-lite"/>
    </source>
</evidence>
<reference evidence="2 3" key="1">
    <citation type="journal article" date="2023" name="Plants (Basel)">
        <title>Bridging the Gap: Combining Genomics and Transcriptomics Approaches to Understand Stylosanthes scabra, an Orphan Legume from the Brazilian Caatinga.</title>
        <authorList>
            <person name="Ferreira-Neto J.R.C."/>
            <person name="da Silva M.D."/>
            <person name="Binneck E."/>
            <person name="de Melo N.F."/>
            <person name="da Silva R.H."/>
            <person name="de Melo A.L.T.M."/>
            <person name="Pandolfi V."/>
            <person name="Bustamante F.O."/>
            <person name="Brasileiro-Vidal A.C."/>
            <person name="Benko-Iseppon A.M."/>
        </authorList>
    </citation>
    <scope>NUCLEOTIDE SEQUENCE [LARGE SCALE GENOMIC DNA]</scope>
    <source>
        <tissue evidence="2">Leaves</tissue>
    </source>
</reference>
<feature type="region of interest" description="Disordered" evidence="1">
    <location>
        <begin position="70"/>
        <end position="99"/>
    </location>
</feature>
<dbReference type="EMBL" id="JASCZI010030235">
    <property type="protein sequence ID" value="MED6119374.1"/>
    <property type="molecule type" value="Genomic_DNA"/>
</dbReference>
<feature type="region of interest" description="Disordered" evidence="1">
    <location>
        <begin position="1"/>
        <end position="25"/>
    </location>
</feature>
<comment type="caution">
    <text evidence="2">The sequence shown here is derived from an EMBL/GenBank/DDBJ whole genome shotgun (WGS) entry which is preliminary data.</text>
</comment>
<name>A0ABU6R6Y6_9FABA</name>
<gene>
    <name evidence="2" type="ORF">PIB30_011177</name>
</gene>
<dbReference type="Proteomes" id="UP001341840">
    <property type="component" value="Unassembled WGS sequence"/>
</dbReference>
<proteinExistence type="predicted"/>
<sequence>MSITGLEHRVRSTNDKDANGSDQKGRWDERNTFSIFADNLPADVTLGWLWKVFSSIGEVVDLVESRYKRSVNDSAEKEQKGDRWNANNGGSVRNIEATKQGKSYKDAVLNGSNDGGAEKMKRSLVGETMCPFDFNTLKEVVLEECTNVQEGSMIGSMKMLLTKGETNRLRRCWVEVVGLPLHGWSVENMRKIGEVWGRVIEAFADVVIDEEIFRIFVKEVDICHICLKNKDVINNLVLEVLRDEDDQRENPPPTSVRRSGTMAVKGNREGVVEKIDPQLVPESPMMDGVGLLALAQDDGKIDTCVECPATWASPTQTRSIEDDRRTEDVIREKIKAFGLLEEDKSGKLDPEEEVDLVAQKQHGLDVGPVVDPS</sequence>
<evidence type="ECO:0008006" key="4">
    <source>
        <dbReference type="Google" id="ProtNLM"/>
    </source>
</evidence>
<keyword evidence="3" id="KW-1185">Reference proteome</keyword>
<dbReference type="SUPFAM" id="SSF54928">
    <property type="entry name" value="RNA-binding domain, RBD"/>
    <property type="match status" value="1"/>
</dbReference>
<protein>
    <recommendedName>
        <fullName evidence="4">DUF4283 domain-containing protein</fullName>
    </recommendedName>
</protein>
<evidence type="ECO:0000313" key="3">
    <source>
        <dbReference type="Proteomes" id="UP001341840"/>
    </source>
</evidence>
<accession>A0ABU6R6Y6</accession>
<feature type="compositionally biased region" description="Basic and acidic residues" evidence="1">
    <location>
        <begin position="70"/>
        <end position="83"/>
    </location>
</feature>
<evidence type="ECO:0000313" key="2">
    <source>
        <dbReference type="EMBL" id="MED6119374.1"/>
    </source>
</evidence>
<organism evidence="2 3">
    <name type="scientific">Stylosanthes scabra</name>
    <dbReference type="NCBI Taxonomy" id="79078"/>
    <lineage>
        <taxon>Eukaryota</taxon>
        <taxon>Viridiplantae</taxon>
        <taxon>Streptophyta</taxon>
        <taxon>Embryophyta</taxon>
        <taxon>Tracheophyta</taxon>
        <taxon>Spermatophyta</taxon>
        <taxon>Magnoliopsida</taxon>
        <taxon>eudicotyledons</taxon>
        <taxon>Gunneridae</taxon>
        <taxon>Pentapetalae</taxon>
        <taxon>rosids</taxon>
        <taxon>fabids</taxon>
        <taxon>Fabales</taxon>
        <taxon>Fabaceae</taxon>
        <taxon>Papilionoideae</taxon>
        <taxon>50 kb inversion clade</taxon>
        <taxon>dalbergioids sensu lato</taxon>
        <taxon>Dalbergieae</taxon>
        <taxon>Pterocarpus clade</taxon>
        <taxon>Stylosanthes</taxon>
    </lineage>
</organism>